<organism evidence="4 5">
    <name type="scientific">Candidatus Schekmanbacteria bacterium GWA2_38_11</name>
    <dbReference type="NCBI Taxonomy" id="1817876"/>
    <lineage>
        <taxon>Bacteria</taxon>
        <taxon>Candidatus Schekmaniibacteriota</taxon>
    </lineage>
</organism>
<gene>
    <name evidence="4" type="ORF">A2042_02940</name>
</gene>
<dbReference type="PROSITE" id="PS50005">
    <property type="entry name" value="TPR"/>
    <property type="match status" value="1"/>
</dbReference>
<protein>
    <submittedName>
        <fullName evidence="4">Uncharacterized protein</fullName>
    </submittedName>
</protein>
<reference evidence="4 5" key="1">
    <citation type="journal article" date="2016" name="Nat. Commun.">
        <title>Thousands of microbial genomes shed light on interconnected biogeochemical processes in an aquifer system.</title>
        <authorList>
            <person name="Anantharaman K."/>
            <person name="Brown C.T."/>
            <person name="Hug L.A."/>
            <person name="Sharon I."/>
            <person name="Castelle C.J."/>
            <person name="Probst A.J."/>
            <person name="Thomas B.C."/>
            <person name="Singh A."/>
            <person name="Wilkins M.J."/>
            <person name="Karaoz U."/>
            <person name="Brodie E.L."/>
            <person name="Williams K.H."/>
            <person name="Hubbard S.S."/>
            <person name="Banfield J.F."/>
        </authorList>
    </citation>
    <scope>NUCLEOTIDE SEQUENCE [LARGE SCALE GENOMIC DNA]</scope>
</reference>
<dbReference type="PANTHER" id="PTHR44858:SF1">
    <property type="entry name" value="UDP-N-ACETYLGLUCOSAMINE--PEPTIDE N-ACETYLGLUCOSAMINYLTRANSFERASE SPINDLY-RELATED"/>
    <property type="match status" value="1"/>
</dbReference>
<dbReference type="Proteomes" id="UP000178526">
    <property type="component" value="Unassembled WGS sequence"/>
</dbReference>
<comment type="caution">
    <text evidence="4">The sequence shown here is derived from an EMBL/GenBank/DDBJ whole genome shotgun (WGS) entry which is preliminary data.</text>
</comment>
<dbReference type="AlphaFoldDB" id="A0A1F7RKE0"/>
<dbReference type="InterPro" id="IPR050498">
    <property type="entry name" value="Ycf3"/>
</dbReference>
<feature type="repeat" description="TPR" evidence="3">
    <location>
        <begin position="152"/>
        <end position="185"/>
    </location>
</feature>
<dbReference type="Gene3D" id="1.25.40.10">
    <property type="entry name" value="Tetratricopeptide repeat domain"/>
    <property type="match status" value="2"/>
</dbReference>
<keyword evidence="2 3" id="KW-0802">TPR repeat</keyword>
<evidence type="ECO:0000313" key="5">
    <source>
        <dbReference type="Proteomes" id="UP000178526"/>
    </source>
</evidence>
<dbReference type="PROSITE" id="PS51257">
    <property type="entry name" value="PROKAR_LIPOPROTEIN"/>
    <property type="match status" value="1"/>
</dbReference>
<dbReference type="InterPro" id="IPR019734">
    <property type="entry name" value="TPR_rpt"/>
</dbReference>
<evidence type="ECO:0000256" key="3">
    <source>
        <dbReference type="PROSITE-ProRule" id="PRU00339"/>
    </source>
</evidence>
<dbReference type="PANTHER" id="PTHR44858">
    <property type="entry name" value="TETRATRICOPEPTIDE REPEAT PROTEIN 6"/>
    <property type="match status" value="1"/>
</dbReference>
<proteinExistence type="predicted"/>
<dbReference type="Pfam" id="PF13181">
    <property type="entry name" value="TPR_8"/>
    <property type="match status" value="2"/>
</dbReference>
<dbReference type="SMART" id="SM00028">
    <property type="entry name" value="TPR"/>
    <property type="match status" value="3"/>
</dbReference>
<name>A0A1F7RKE0_9BACT</name>
<evidence type="ECO:0000256" key="2">
    <source>
        <dbReference type="ARBA" id="ARBA00022803"/>
    </source>
</evidence>
<keyword evidence="1" id="KW-0677">Repeat</keyword>
<evidence type="ECO:0000256" key="1">
    <source>
        <dbReference type="ARBA" id="ARBA00022737"/>
    </source>
</evidence>
<evidence type="ECO:0000313" key="4">
    <source>
        <dbReference type="EMBL" id="OGL41800.1"/>
    </source>
</evidence>
<dbReference type="EMBL" id="MGDB01000063">
    <property type="protein sequence ID" value="OGL41800.1"/>
    <property type="molecule type" value="Genomic_DNA"/>
</dbReference>
<dbReference type="InterPro" id="IPR011990">
    <property type="entry name" value="TPR-like_helical_dom_sf"/>
</dbReference>
<dbReference type="SUPFAM" id="SSF48452">
    <property type="entry name" value="TPR-like"/>
    <property type="match status" value="1"/>
</dbReference>
<sequence>MKIRIKRNFKVNPVLLVLILITYLLSASGCAVKRAIPVSPLDNPERHFKNGMKLFDDWKTNEAMKKFIRAKELAPEFSPAYTGIGLVLGEKKDFESAFENMEKAKKLAKKKEQKLLSHVGMIRLYTAQKGENWLSHAEDEFDEADTIDDKSSALYYYMGVAYREAGEFEEAFVNFGKVIELDKGFVEKADKAWTEIQKIEMTEPETKVGKEISNIKNN</sequence>
<accession>A0A1F7RKE0</accession>